<protein>
    <submittedName>
        <fullName evidence="7">Hydroxymethylglutaryl-CoA synthase</fullName>
        <ecNumber evidence="7">2.3.3.10</ecNumber>
    </submittedName>
</protein>
<feature type="domain" description="Hydroxymethylglutaryl-coenzyme A synthase N-terminal" evidence="5">
    <location>
        <begin position="3"/>
        <end position="166"/>
    </location>
</feature>
<evidence type="ECO:0000259" key="6">
    <source>
        <dbReference type="Pfam" id="PF08540"/>
    </source>
</evidence>
<evidence type="ECO:0000313" key="8">
    <source>
        <dbReference type="Proteomes" id="UP000182498"/>
    </source>
</evidence>
<evidence type="ECO:0000256" key="4">
    <source>
        <dbReference type="PIRSR" id="PIRSR611554-2"/>
    </source>
</evidence>
<accession>A0A0X2NKH6</accession>
<dbReference type="GO" id="GO:0004421">
    <property type="term" value="F:hydroxymethylglutaryl-CoA synthase activity"/>
    <property type="evidence" value="ECO:0007669"/>
    <property type="project" value="UniProtKB-EC"/>
</dbReference>
<feature type="active site" description="Acyl-thioester intermediate" evidence="3">
    <location>
        <position position="112"/>
    </location>
</feature>
<evidence type="ECO:0000256" key="3">
    <source>
        <dbReference type="PIRSR" id="PIRSR611554-1"/>
    </source>
</evidence>
<dbReference type="EC" id="2.3.3.10" evidence="7"/>
<dbReference type="InterPro" id="IPR016039">
    <property type="entry name" value="Thiolase-like"/>
</dbReference>
<sequence>MTSIGIHDLEMATGHHVVELADLAEFSGVAPGKYILGLGQSQMSVLSEDEDIVTMGAAAALPLLERNGTEGIRTLLFATESGVDQSKAAGVAALRLLGLPSNVRVVEMKQACYGGTAALQAAVGIVARSPEERVLVITSDNARYELDSPGEPTQGAGAVAMLISADPDVLEIEQANGISTTDVDDFWRPNDSTTAVVDGHLSVGAYLDALTGAWKDLEADGGPAIADIDRILYHQPYTKMAKKAQQRLREVTGEEISTALNPGDEPDGRDTGLTTGSIYNRRLGNSYTASIYSGLTSLLDHDDSLEGRRIGLFSYGSGCVSEFFTGVVQPGYLARRNPARAEKLLDQRVPVSIAEYRALHAAPHGTSDDQVTPKVTAGPFRFAGVTDQARQYEVR</sequence>
<feature type="domain" description="Hydroxymethylglutaryl-coenzyme A synthase C-terminal" evidence="6">
    <location>
        <begin position="182"/>
        <end position="248"/>
    </location>
</feature>
<dbReference type="PANTHER" id="PTHR43323:SF2">
    <property type="entry name" value="HYDROXYMETHYLGLUTARYL-COA SYNTHASE"/>
    <property type="match status" value="1"/>
</dbReference>
<keyword evidence="2 7" id="KW-0808">Transferase</keyword>
<feature type="binding site" evidence="4">
    <location>
        <position position="243"/>
    </location>
    <ligand>
        <name>(3S)-3-hydroxy-3-methylglutaryl-CoA</name>
        <dbReference type="ChEBI" id="CHEBI:43074"/>
    </ligand>
</feature>
<gene>
    <name evidence="7" type="ORF">CVAR292_01301</name>
</gene>
<feature type="active site" description="Proton donor/acceptor" evidence="3">
    <location>
        <position position="234"/>
    </location>
</feature>
<dbReference type="PANTHER" id="PTHR43323">
    <property type="entry name" value="3-HYDROXY-3-METHYLGLUTARYL COENZYME A SYNTHASE"/>
    <property type="match status" value="1"/>
</dbReference>
<dbReference type="InterPro" id="IPR011554">
    <property type="entry name" value="HMG_CoA_synthase_prok"/>
</dbReference>
<proteinExistence type="inferred from homology"/>
<evidence type="ECO:0000259" key="5">
    <source>
        <dbReference type="Pfam" id="PF01154"/>
    </source>
</evidence>
<dbReference type="OrthoDB" id="9769523at2"/>
<dbReference type="RefSeq" id="WP_073883940.1">
    <property type="nucleotide sequence ID" value="NZ_FAUH01000007.1"/>
</dbReference>
<feature type="binding site" evidence="4">
    <location>
        <position position="144"/>
    </location>
    <ligand>
        <name>(3S)-3-hydroxy-3-methylglutaryl-CoA</name>
        <dbReference type="ChEBI" id="CHEBI:43074"/>
    </ligand>
</feature>
<dbReference type="InterPro" id="IPR013746">
    <property type="entry name" value="HMG_CoA_synt_C_dom"/>
</dbReference>
<comment type="similarity">
    <text evidence="1">Belongs to the thiolase-like superfamily. HMG-CoA synthase family.</text>
</comment>
<organism evidence="7 8">
    <name type="scientific">Corynebacterium variabile</name>
    <dbReference type="NCBI Taxonomy" id="1727"/>
    <lineage>
        <taxon>Bacteria</taxon>
        <taxon>Bacillati</taxon>
        <taxon>Actinomycetota</taxon>
        <taxon>Actinomycetes</taxon>
        <taxon>Mycobacteriales</taxon>
        <taxon>Corynebacteriaceae</taxon>
        <taxon>Corynebacterium</taxon>
    </lineage>
</organism>
<keyword evidence="7" id="KW-0012">Acyltransferase</keyword>
<evidence type="ECO:0000313" key="7">
    <source>
        <dbReference type="EMBL" id="CUU65964.1"/>
    </source>
</evidence>
<dbReference type="AlphaFoldDB" id="A0A0X2NKH6"/>
<reference evidence="8" key="1">
    <citation type="submission" date="2015-11" db="EMBL/GenBank/DDBJ databases">
        <authorList>
            <person name="Dugat-Bony E."/>
        </authorList>
    </citation>
    <scope>NUCLEOTIDE SEQUENCE [LARGE SCALE GENOMIC DNA]</scope>
    <source>
        <strain evidence="8">Mu292</strain>
    </source>
</reference>
<dbReference type="Pfam" id="PF01154">
    <property type="entry name" value="HMG_CoA_synt_N"/>
    <property type="match status" value="1"/>
</dbReference>
<dbReference type="Pfam" id="PF08540">
    <property type="entry name" value="HMG_CoA_synt_C"/>
    <property type="match status" value="2"/>
</dbReference>
<dbReference type="CDD" id="cd00827">
    <property type="entry name" value="init_cond_enzymes"/>
    <property type="match status" value="1"/>
</dbReference>
<dbReference type="GO" id="GO:0006084">
    <property type="term" value="P:acetyl-CoA metabolic process"/>
    <property type="evidence" value="ECO:0007669"/>
    <property type="project" value="InterPro"/>
</dbReference>
<dbReference type="Gene3D" id="3.40.47.10">
    <property type="match status" value="2"/>
</dbReference>
<dbReference type="InterPro" id="IPR013528">
    <property type="entry name" value="HMG_CoA_synth_N"/>
</dbReference>
<evidence type="ECO:0000256" key="1">
    <source>
        <dbReference type="ARBA" id="ARBA00007061"/>
    </source>
</evidence>
<feature type="domain" description="Hydroxymethylglutaryl-coenzyme A synthase C-terminal" evidence="6">
    <location>
        <begin position="278"/>
        <end position="331"/>
    </location>
</feature>
<dbReference type="NCBIfam" id="TIGR01835">
    <property type="entry name" value="HMG-CoA-S_prok"/>
    <property type="match status" value="1"/>
</dbReference>
<name>A0A0X2NKH6_9CORY</name>
<keyword evidence="8" id="KW-1185">Reference proteome</keyword>
<dbReference type="Proteomes" id="UP000182498">
    <property type="component" value="Unassembled WGS sequence"/>
</dbReference>
<dbReference type="EMBL" id="FAUH01000007">
    <property type="protein sequence ID" value="CUU65964.1"/>
    <property type="molecule type" value="Genomic_DNA"/>
</dbReference>
<feature type="active site" description="Proton donor/acceptor" evidence="3">
    <location>
        <position position="80"/>
    </location>
</feature>
<feature type="binding site" evidence="4">
    <location>
        <position position="285"/>
    </location>
    <ligand>
        <name>(3S)-3-hydroxy-3-methylglutaryl-CoA</name>
        <dbReference type="ChEBI" id="CHEBI:43074"/>
    </ligand>
</feature>
<dbReference type="SUPFAM" id="SSF53901">
    <property type="entry name" value="Thiolase-like"/>
    <property type="match status" value="2"/>
</dbReference>
<evidence type="ECO:0000256" key="2">
    <source>
        <dbReference type="ARBA" id="ARBA00022679"/>
    </source>
</evidence>